<feature type="region of interest" description="Disordered" evidence="4">
    <location>
        <begin position="182"/>
        <end position="204"/>
    </location>
</feature>
<sequence length="911" mass="99077">MNDPKAINEAAADPKGAEPSMMHENLAVNDNAEVSLLQEEEVGDGVPSFDEQELSSSSRCQEEHSERQAVEDIGSEAQVCSTPQQVLYEIDNRIDRKLGEQQQQHSECIASPASSTTVAMAAASESKSAAAAAAAAAPMTRDEKASLQQAMPQEVGAFATPGPAPYNSFEIARQRRILTSALTSSANTTTSRLSTTQHEDNDTFDPEVGCNFALGAPVSAVRVDHDALEDRIRQDIIRSSTQAHVIAMEKSSSSFRTSQQQQTAKSTEDDECAGGNEKTRNQRLGPVAIVVVVLMVVVIVIVAIATLGGSSEDELAVSSDEALAGNVESPSSQEETNPEPLSTLEAKLEQIRSRRQLLCALAGHHNWRNEIVDLEWKDEYASYGGQIEADLCRAIAAAVFGKGGEDKVEIMAKRGWHKSRTQDIEMDVYVGTLSPTMEHDIYLDEAKTGYSFSVPYYYEGLRFAGLPSDVRCAEDIYASRVLDQDIDVADECMDVKVCIPEFHMHSANGTMFEGFVEKFPQSLVVSSPSNASSFDGMLLGECTVVAGYKEAISTEEAMNAGIDSNYTLGDLFVPKMPRAIVTKDDSPEWSDFVNWVLLSLASAAQQNITKASAEEMPLVPLFGDSNKASFRDAVHAVGNIDEVLMKSQPESPDTIMKHVKNDGRMIALPFGPTQATELAPLLESSTMQSILDRGTMRCAIHDARPGFADTFQDQYQGIDVDFCLAVAAALFSTDNPRQDNRIEFVAVDGQTTDGFALLARQDVDILAGAIWTLENDVQEPATGEGYSFTQPYFYRPTHSRVSLDVEVNLCLATRQDDSLWSSFASWVVASTIFAEQTSIAKESADSMPKVDLFGSPFENMFQHAVGCVGNYGEIWEANLEPLVARSGPNVLQTSPQLTMQGPRFYIPPLAA</sequence>
<evidence type="ECO:0000256" key="4">
    <source>
        <dbReference type="SAM" id="MobiDB-lite"/>
    </source>
</evidence>
<keyword evidence="5" id="KW-0472">Membrane</keyword>
<keyword evidence="5" id="KW-0812">Transmembrane</keyword>
<feature type="compositionally biased region" description="Low complexity" evidence="4">
    <location>
        <begin position="182"/>
        <end position="196"/>
    </location>
</feature>
<feature type="transmembrane region" description="Helical" evidence="5">
    <location>
        <begin position="287"/>
        <end position="309"/>
    </location>
</feature>
<protein>
    <submittedName>
        <fullName evidence="6">Amino-acid ABC transporter-binding protein YhdW</fullName>
    </submittedName>
</protein>
<organism evidence="6 7">
    <name type="scientific">Seminavis robusta</name>
    <dbReference type="NCBI Taxonomy" id="568900"/>
    <lineage>
        <taxon>Eukaryota</taxon>
        <taxon>Sar</taxon>
        <taxon>Stramenopiles</taxon>
        <taxon>Ochrophyta</taxon>
        <taxon>Bacillariophyta</taxon>
        <taxon>Bacillariophyceae</taxon>
        <taxon>Bacillariophycidae</taxon>
        <taxon>Naviculales</taxon>
        <taxon>Naviculaceae</taxon>
        <taxon>Seminavis</taxon>
    </lineage>
</organism>
<dbReference type="InterPro" id="IPR051455">
    <property type="entry name" value="Bact_solute-bind_prot3"/>
</dbReference>
<evidence type="ECO:0000256" key="1">
    <source>
        <dbReference type="ARBA" id="ARBA00010333"/>
    </source>
</evidence>
<dbReference type="PANTHER" id="PTHR30085">
    <property type="entry name" value="AMINO ACID ABC TRANSPORTER PERMEASE"/>
    <property type="match status" value="1"/>
</dbReference>
<evidence type="ECO:0000256" key="3">
    <source>
        <dbReference type="ARBA" id="ARBA00022729"/>
    </source>
</evidence>
<feature type="region of interest" description="Disordered" evidence="4">
    <location>
        <begin position="1"/>
        <end position="20"/>
    </location>
</feature>
<keyword evidence="5" id="KW-1133">Transmembrane helix</keyword>
<keyword evidence="7" id="KW-1185">Reference proteome</keyword>
<dbReference type="Proteomes" id="UP001153069">
    <property type="component" value="Unassembled WGS sequence"/>
</dbReference>
<comment type="caution">
    <text evidence="6">The sequence shown here is derived from an EMBL/GenBank/DDBJ whole genome shotgun (WGS) entry which is preliminary data.</text>
</comment>
<dbReference type="AlphaFoldDB" id="A0A9N8HFT9"/>
<dbReference type="EMBL" id="CAICTM010000473">
    <property type="protein sequence ID" value="CAB9511212.1"/>
    <property type="molecule type" value="Genomic_DNA"/>
</dbReference>
<evidence type="ECO:0000313" key="7">
    <source>
        <dbReference type="Proteomes" id="UP001153069"/>
    </source>
</evidence>
<evidence type="ECO:0000256" key="2">
    <source>
        <dbReference type="ARBA" id="ARBA00022448"/>
    </source>
</evidence>
<feature type="region of interest" description="Disordered" evidence="4">
    <location>
        <begin position="249"/>
        <end position="279"/>
    </location>
</feature>
<dbReference type="OrthoDB" id="10056896at2759"/>
<gene>
    <name evidence="6" type="ORF">SEMRO_474_G150180.1</name>
</gene>
<comment type="similarity">
    <text evidence="1">Belongs to the bacterial solute-binding protein 3 family.</text>
</comment>
<feature type="compositionally biased region" description="Basic and acidic residues" evidence="4">
    <location>
        <begin position="60"/>
        <end position="70"/>
    </location>
</feature>
<accession>A0A9N8HFT9</accession>
<feature type="compositionally biased region" description="Low complexity" evidence="4">
    <location>
        <begin position="251"/>
        <end position="263"/>
    </location>
</feature>
<proteinExistence type="inferred from homology"/>
<dbReference type="GO" id="GO:0006865">
    <property type="term" value="P:amino acid transport"/>
    <property type="evidence" value="ECO:0007669"/>
    <property type="project" value="TreeGrafter"/>
</dbReference>
<evidence type="ECO:0000256" key="5">
    <source>
        <dbReference type="SAM" id="Phobius"/>
    </source>
</evidence>
<reference evidence="6" key="1">
    <citation type="submission" date="2020-06" db="EMBL/GenBank/DDBJ databases">
        <authorList>
            <consortium name="Plant Systems Biology data submission"/>
        </authorList>
    </citation>
    <scope>NUCLEOTIDE SEQUENCE</scope>
    <source>
        <strain evidence="6">D6</strain>
    </source>
</reference>
<dbReference type="SUPFAM" id="SSF53850">
    <property type="entry name" value="Periplasmic binding protein-like II"/>
    <property type="match status" value="2"/>
</dbReference>
<name>A0A9N8HFT9_9STRA</name>
<feature type="region of interest" description="Disordered" evidence="4">
    <location>
        <begin position="41"/>
        <end position="72"/>
    </location>
</feature>
<keyword evidence="2" id="KW-0813">Transport</keyword>
<feature type="region of interest" description="Disordered" evidence="4">
    <location>
        <begin position="319"/>
        <end position="341"/>
    </location>
</feature>
<dbReference type="PANTHER" id="PTHR30085:SF6">
    <property type="entry name" value="ABC TRANSPORTER GLUTAMINE-BINDING PROTEIN GLNH"/>
    <property type="match status" value="1"/>
</dbReference>
<dbReference type="Gene3D" id="3.40.190.10">
    <property type="entry name" value="Periplasmic binding protein-like II"/>
    <property type="match status" value="3"/>
</dbReference>
<evidence type="ECO:0000313" key="6">
    <source>
        <dbReference type="EMBL" id="CAB9511212.1"/>
    </source>
</evidence>
<keyword evidence="3" id="KW-0732">Signal</keyword>